<feature type="chain" id="PRO_5013209569" evidence="2">
    <location>
        <begin position="19"/>
        <end position="821"/>
    </location>
</feature>
<comment type="caution">
    <text evidence="3">The sequence shown here is derived from an EMBL/GenBank/DDBJ whole genome shotgun (WGS) entry which is preliminary data.</text>
</comment>
<gene>
    <name evidence="3" type="ORF">A9Q84_16725</name>
</gene>
<evidence type="ECO:0000313" key="3">
    <source>
        <dbReference type="EMBL" id="OUR95477.1"/>
    </source>
</evidence>
<organism evidence="3 4">
    <name type="scientific">Halobacteriovorax marinus</name>
    <dbReference type="NCBI Taxonomy" id="97084"/>
    <lineage>
        <taxon>Bacteria</taxon>
        <taxon>Pseudomonadati</taxon>
        <taxon>Bdellovibrionota</taxon>
        <taxon>Bacteriovoracia</taxon>
        <taxon>Bacteriovoracales</taxon>
        <taxon>Halobacteriovoraceae</taxon>
        <taxon>Halobacteriovorax</taxon>
    </lineage>
</organism>
<evidence type="ECO:0000256" key="2">
    <source>
        <dbReference type="SAM" id="SignalP"/>
    </source>
</evidence>
<feature type="signal peptide" evidence="2">
    <location>
        <begin position="1"/>
        <end position="18"/>
    </location>
</feature>
<feature type="region of interest" description="Disordered" evidence="1">
    <location>
        <begin position="155"/>
        <end position="211"/>
    </location>
</feature>
<sequence length="821" mass="90698">MKSLLSALLVLVCINTNAADLEAQALRNRNLVSDYVNFENTNIGDMVPFFNGLYFTFIPSATNDSDYYIRTYQAISLPTENFSTIYDIPTITNSTTVLNVANSEISYTEWIEMRAQYYVDTTDLTFEEAIDFAGAEEELCFDGVNSCAGAILGTSTDASSTNGSSNASISSTTVETDAATAGNTTTTTTTTTTTNVESNTSTTTTTTTTTSQISEDHNFYNETHPEYNPECQGGCEEEEYLDGYIVDEQVETEVTTEGSTTDETEVETTVETSTETFVEAEKEWEFDFAPIIMIDFLKANKIVTISTGKDANKTTMFKRADFATKAPELMSSKWNDKFYMKKSSTVTGALGVAMTAQYINNGSLSNLTPVIGIAPIAGRTKTYEGFLDNKIDAKAFKGRKALKSATEVNSWSVGDKLRYDVNGGIMTTVGLGFSGLHMGIAHVALGTWSQTVEKLSDNIAKVTLENTALKSVTRSTGFSIVSVGLNKIKSDNVSNSFLFDIKDEEALSAMNSFLAGDFVPAERLAETDIRKVLKTEVSKTKLEAKMRTFTAGIPFVNFSSGKGQVFSKSLTSYLVDGTENDVVTSMYVKNKGSRVFNKLSNTAVTFAAIDYVTTKNKEKKTGTVGMFSYLYTKTKGKIKHIERKVNALIKMTGLTQELKVDLPDDKDKGYVEVMFNLNFDQTATDVLINKISTEEEALQKLGKLFVETYFKKGDANGICEANVENRLDTCKYFFAKATKKHISKMVKALKEMKSCAGDNRRLCITKSYAKFGKHFNENQFTFQTIFNLLKGRGMTGTYSVTGQEIRRHELMFDWKAFVDNK</sequence>
<keyword evidence="2" id="KW-0732">Signal</keyword>
<name>A0A1Y5F4J2_9BACT</name>
<dbReference type="EMBL" id="MAAO01000008">
    <property type="protein sequence ID" value="OUR95477.1"/>
    <property type="molecule type" value="Genomic_DNA"/>
</dbReference>
<dbReference type="AlphaFoldDB" id="A0A1Y5F4J2"/>
<dbReference type="Proteomes" id="UP000196531">
    <property type="component" value="Unassembled WGS sequence"/>
</dbReference>
<protein>
    <submittedName>
        <fullName evidence="3">Uncharacterized protein</fullName>
    </submittedName>
</protein>
<evidence type="ECO:0000256" key="1">
    <source>
        <dbReference type="SAM" id="MobiDB-lite"/>
    </source>
</evidence>
<accession>A0A1Y5F4J2</accession>
<evidence type="ECO:0000313" key="4">
    <source>
        <dbReference type="Proteomes" id="UP000196531"/>
    </source>
</evidence>
<reference evidence="4" key="1">
    <citation type="journal article" date="2017" name="Proc. Natl. Acad. Sci. U.S.A.">
        <title>Simulation of Deepwater Horizon oil plume reveals substrate specialization within a complex community of hydrocarbon-degraders.</title>
        <authorList>
            <person name="Hu P."/>
            <person name="Dubinsky E.A."/>
            <person name="Probst A.J."/>
            <person name="Wang J."/>
            <person name="Sieber C.M.K."/>
            <person name="Tom L.M."/>
            <person name="Gardinali P."/>
            <person name="Banfield J.F."/>
            <person name="Atlas R.M."/>
            <person name="Andersen G.L."/>
        </authorList>
    </citation>
    <scope>NUCLEOTIDE SEQUENCE [LARGE SCALE GENOMIC DNA]</scope>
</reference>
<proteinExistence type="predicted"/>